<evidence type="ECO:0000313" key="2">
    <source>
        <dbReference type="Proteomes" id="UP001055153"/>
    </source>
</evidence>
<accession>A0ABQ4SKV8</accession>
<gene>
    <name evidence="1" type="ORF">GMJLKIPL_5081</name>
</gene>
<organism evidence="1 2">
    <name type="scientific">Methylobacterium isbiliense</name>
    <dbReference type="NCBI Taxonomy" id="315478"/>
    <lineage>
        <taxon>Bacteria</taxon>
        <taxon>Pseudomonadati</taxon>
        <taxon>Pseudomonadota</taxon>
        <taxon>Alphaproteobacteria</taxon>
        <taxon>Hyphomicrobiales</taxon>
        <taxon>Methylobacteriaceae</taxon>
        <taxon>Methylobacterium</taxon>
    </lineage>
</organism>
<keyword evidence="2" id="KW-1185">Reference proteome</keyword>
<comment type="caution">
    <text evidence="1">The sequence shown here is derived from an EMBL/GenBank/DDBJ whole genome shotgun (WGS) entry which is preliminary data.</text>
</comment>
<name>A0ABQ4SKV8_9HYPH</name>
<sequence length="153" mass="15875">MAYPCEPVLMLLRTADEAVPRLAGLLKAKGYGVLSVIGTGMSPILTMPGIGLPVLDLALVSGALRRSPALPGIAARLRGAWPGLPIVALPDGPLTVREAASPYQGCPDLAAGASLDDLCAHLDAVMLEAAERRSALVRHTIRRACGPPRHAAF</sequence>
<dbReference type="EMBL" id="BPQQ01000068">
    <property type="protein sequence ID" value="GJE03130.1"/>
    <property type="molecule type" value="Genomic_DNA"/>
</dbReference>
<reference evidence="1" key="1">
    <citation type="journal article" date="2021" name="Front. Microbiol.">
        <title>Comprehensive Comparative Genomics and Phenotyping of Methylobacterium Species.</title>
        <authorList>
            <person name="Alessa O."/>
            <person name="Ogura Y."/>
            <person name="Fujitani Y."/>
            <person name="Takami H."/>
            <person name="Hayashi T."/>
            <person name="Sahin N."/>
            <person name="Tani A."/>
        </authorList>
    </citation>
    <scope>NUCLEOTIDE SEQUENCE</scope>
    <source>
        <strain evidence="1">DSM 17168</strain>
    </source>
</reference>
<proteinExistence type="predicted"/>
<protein>
    <submittedName>
        <fullName evidence="1">Uncharacterized protein</fullName>
    </submittedName>
</protein>
<dbReference type="Proteomes" id="UP001055153">
    <property type="component" value="Unassembled WGS sequence"/>
</dbReference>
<evidence type="ECO:0000313" key="1">
    <source>
        <dbReference type="EMBL" id="GJE03130.1"/>
    </source>
</evidence>
<reference evidence="1" key="2">
    <citation type="submission" date="2021-08" db="EMBL/GenBank/DDBJ databases">
        <authorList>
            <person name="Tani A."/>
            <person name="Ola A."/>
            <person name="Ogura Y."/>
            <person name="Katsura K."/>
            <person name="Hayashi T."/>
        </authorList>
    </citation>
    <scope>NUCLEOTIDE SEQUENCE</scope>
    <source>
        <strain evidence="1">DSM 17168</strain>
    </source>
</reference>